<name>A0A5K7X6B7_9BACT</name>
<protein>
    <submittedName>
        <fullName evidence="1">Uncharacterized protein</fullName>
    </submittedName>
</protein>
<dbReference type="Proteomes" id="UP000326837">
    <property type="component" value="Chromosome"/>
</dbReference>
<dbReference type="KEGG" id="lpav:PLANPX_1876"/>
<evidence type="ECO:0000313" key="1">
    <source>
        <dbReference type="EMBL" id="BBO32264.1"/>
    </source>
</evidence>
<evidence type="ECO:0000313" key="2">
    <source>
        <dbReference type="Proteomes" id="UP000326837"/>
    </source>
</evidence>
<dbReference type="EMBL" id="AP021861">
    <property type="protein sequence ID" value="BBO32264.1"/>
    <property type="molecule type" value="Genomic_DNA"/>
</dbReference>
<organism evidence="1 2">
    <name type="scientific">Lacipirellula parvula</name>
    <dbReference type="NCBI Taxonomy" id="2650471"/>
    <lineage>
        <taxon>Bacteria</taxon>
        <taxon>Pseudomonadati</taxon>
        <taxon>Planctomycetota</taxon>
        <taxon>Planctomycetia</taxon>
        <taxon>Pirellulales</taxon>
        <taxon>Lacipirellulaceae</taxon>
        <taxon>Lacipirellula</taxon>
    </lineage>
</organism>
<keyword evidence="2" id="KW-1185">Reference proteome</keyword>
<proteinExistence type="predicted"/>
<reference evidence="2" key="1">
    <citation type="submission" date="2019-10" db="EMBL/GenBank/DDBJ databases">
        <title>Lacipirellula parvula gen. nov., sp. nov., representing a lineage of planctomycetes widespread in freshwater anoxic habitats, and description of the family Lacipirellulaceae.</title>
        <authorList>
            <person name="Dedysh S.N."/>
            <person name="Kulichevskaya I.S."/>
            <person name="Beletsky A.V."/>
            <person name="Rakitin A.L."/>
            <person name="Mardanov A.V."/>
            <person name="Ivanova A.A."/>
            <person name="Saltykova V.X."/>
            <person name="Rijpstra W.I.C."/>
            <person name="Sinninghe Damste J.S."/>
            <person name="Ravin N.V."/>
        </authorList>
    </citation>
    <scope>NUCLEOTIDE SEQUENCE [LARGE SCALE GENOMIC DNA]</scope>
    <source>
        <strain evidence="2">PX69</strain>
    </source>
</reference>
<accession>A0A5K7X6B7</accession>
<dbReference type="AlphaFoldDB" id="A0A5K7X6B7"/>
<sequence length="56" mass="5977">MAVCDGRGADAELSDESGWSIGRRSDSGLNLRFESTAHNRARVVHSRSASEIGAVM</sequence>
<gene>
    <name evidence="1" type="ORF">PLANPX_1876</name>
</gene>